<dbReference type="InterPro" id="IPR016140">
    <property type="entry name" value="Bifunc_inhib/LTP/seed_store"/>
</dbReference>
<dbReference type="PRINTS" id="PR00382">
    <property type="entry name" value="LIPIDTRNSFER"/>
</dbReference>
<comment type="function">
    <text evidence="1">Plant non-specific lipid-transfer proteins transfer phospholipids as well as galactolipids across membranes. May play a role in wax or cutin deposition in the cell walls of expanding epidermal cells and certain secretory tissues.</text>
</comment>
<sequence>MVVAFLSIFVITPNPVLAAITCQQVTVAVTPCIGYARTGGTMPPDCCNGVRNLNSAAKNTPDRQQACICLKQMSSIPGINMSIVSEIPAKCNVNIGYPIAMSTDCSKVK</sequence>
<name>B2BA83_LILLO</name>
<dbReference type="GO" id="GO:0006869">
    <property type="term" value="P:lipid transport"/>
    <property type="evidence" value="ECO:0007669"/>
    <property type="project" value="InterPro"/>
</dbReference>
<dbReference type="InterPro" id="IPR036312">
    <property type="entry name" value="Bifun_inhib/LTP/seed_sf"/>
</dbReference>
<feature type="domain" description="Bifunctional inhibitor/plant lipid transfer protein/seed storage helical" evidence="3">
    <location>
        <begin position="22"/>
        <end position="105"/>
    </location>
</feature>
<feature type="chain" id="PRO_5002775897" description="Non-specific lipid-transfer protein" evidence="2">
    <location>
        <begin position="19"/>
        <end position="109"/>
    </location>
</feature>
<evidence type="ECO:0000256" key="1">
    <source>
        <dbReference type="RuleBase" id="RU000628"/>
    </source>
</evidence>
<proteinExistence type="evidence at transcript level"/>
<protein>
    <recommendedName>
        <fullName evidence="1">Non-specific lipid-transfer protein</fullName>
    </recommendedName>
</protein>
<dbReference type="SMART" id="SM00499">
    <property type="entry name" value="AAI"/>
    <property type="match status" value="1"/>
</dbReference>
<evidence type="ECO:0000313" key="4">
    <source>
        <dbReference type="EMBL" id="ABK41612.1"/>
    </source>
</evidence>
<organism evidence="4">
    <name type="scientific">Lilium longiflorum</name>
    <name type="common">Trumpet lily</name>
    <dbReference type="NCBI Taxonomy" id="4690"/>
    <lineage>
        <taxon>Eukaryota</taxon>
        <taxon>Viridiplantae</taxon>
        <taxon>Streptophyta</taxon>
        <taxon>Embryophyta</taxon>
        <taxon>Tracheophyta</taxon>
        <taxon>Spermatophyta</taxon>
        <taxon>Magnoliopsida</taxon>
        <taxon>Liliopsida</taxon>
        <taxon>Liliales</taxon>
        <taxon>Liliaceae</taxon>
        <taxon>Lilium</taxon>
    </lineage>
</organism>
<dbReference type="AlphaFoldDB" id="B2BA83"/>
<dbReference type="Pfam" id="PF00234">
    <property type="entry name" value="Tryp_alpha_amyl"/>
    <property type="match status" value="1"/>
</dbReference>
<dbReference type="InterPro" id="IPR000528">
    <property type="entry name" value="Plant_nsLTP"/>
</dbReference>
<dbReference type="Gene3D" id="1.10.110.10">
    <property type="entry name" value="Plant lipid-transfer and hydrophobic proteins"/>
    <property type="match status" value="1"/>
</dbReference>
<keyword evidence="1" id="KW-0446">Lipid-binding</keyword>
<dbReference type="PANTHER" id="PTHR33076">
    <property type="entry name" value="NON-SPECIFIC LIPID-TRANSFER PROTEIN 2-RELATED"/>
    <property type="match status" value="1"/>
</dbReference>
<keyword evidence="1" id="KW-0813">Transport</keyword>
<feature type="signal peptide" evidence="2">
    <location>
        <begin position="1"/>
        <end position="18"/>
    </location>
</feature>
<reference evidence="4" key="2">
    <citation type="journal article" date="2008" name="J. Plant Physiol.">
        <title>Identification of anther-specific/predominant genes regulated by gibberellin during development of lily anthers.</title>
        <authorList>
            <person name="Hsu Y.F."/>
            <person name="Tzeng J.D."/>
            <person name="Liu M.C."/>
            <person name="Yei F.L."/>
            <person name="Chung M.C."/>
            <person name="Wang C.S."/>
        </authorList>
    </citation>
    <scope>NUCLEOTIDE SEQUENCE</scope>
</reference>
<comment type="similarity">
    <text evidence="1">Belongs to the plant LTP family.</text>
</comment>
<keyword evidence="2" id="KW-0732">Signal</keyword>
<reference evidence="4" key="1">
    <citation type="submission" date="2006-08" db="EMBL/GenBank/DDBJ databases">
        <authorList>
            <person name="Tzeng J.-D."/>
            <person name="Hsu Y.-F."/>
            <person name="Wang C.-S."/>
        </authorList>
    </citation>
    <scope>NUCLEOTIDE SEQUENCE</scope>
</reference>
<dbReference type="CDD" id="cd01960">
    <property type="entry name" value="nsLTP1"/>
    <property type="match status" value="1"/>
</dbReference>
<dbReference type="EMBL" id="DQ907932">
    <property type="protein sequence ID" value="ABK41612.1"/>
    <property type="molecule type" value="mRNA"/>
</dbReference>
<accession>B2BA83</accession>
<evidence type="ECO:0000256" key="2">
    <source>
        <dbReference type="SAM" id="SignalP"/>
    </source>
</evidence>
<dbReference type="GO" id="GO:0008289">
    <property type="term" value="F:lipid binding"/>
    <property type="evidence" value="ECO:0007669"/>
    <property type="project" value="UniProtKB-KW"/>
</dbReference>
<dbReference type="SUPFAM" id="SSF47699">
    <property type="entry name" value="Bifunctional inhibitor/lipid-transfer protein/seed storage 2S albumin"/>
    <property type="match status" value="1"/>
</dbReference>
<evidence type="ECO:0000259" key="3">
    <source>
        <dbReference type="SMART" id="SM00499"/>
    </source>
</evidence>